<dbReference type="GO" id="GO:0016620">
    <property type="term" value="F:oxidoreductase activity, acting on the aldehyde or oxo group of donors, NAD or NADP as acceptor"/>
    <property type="evidence" value="ECO:0007669"/>
    <property type="project" value="InterPro"/>
</dbReference>
<proteinExistence type="inferred from homology"/>
<dbReference type="PROSITE" id="PS00070">
    <property type="entry name" value="ALDEHYDE_DEHYDR_CYS"/>
    <property type="match status" value="1"/>
</dbReference>
<accession>A0A7G2CBS7</accession>
<dbReference type="FunFam" id="3.40.605.10:FF:000026">
    <property type="entry name" value="Aldehyde dehydrogenase, putative"/>
    <property type="match status" value="1"/>
</dbReference>
<evidence type="ECO:0000313" key="4">
    <source>
        <dbReference type="EMBL" id="CAD2217270.1"/>
    </source>
</evidence>
<evidence type="ECO:0000256" key="1">
    <source>
        <dbReference type="ARBA" id="ARBA00009986"/>
    </source>
</evidence>
<protein>
    <submittedName>
        <fullName evidence="4">Aldehyde dehydrogenase family, putative</fullName>
    </submittedName>
</protein>
<dbReference type="PANTHER" id="PTHR11699">
    <property type="entry name" value="ALDEHYDE DEHYDROGENASE-RELATED"/>
    <property type="match status" value="1"/>
</dbReference>
<gene>
    <name evidence="4" type="ORF">ADEAN_000474800</name>
</gene>
<organism evidence="4 5">
    <name type="scientific">Angomonas deanei</name>
    <dbReference type="NCBI Taxonomy" id="59799"/>
    <lineage>
        <taxon>Eukaryota</taxon>
        <taxon>Discoba</taxon>
        <taxon>Euglenozoa</taxon>
        <taxon>Kinetoplastea</taxon>
        <taxon>Metakinetoplastina</taxon>
        <taxon>Trypanosomatida</taxon>
        <taxon>Trypanosomatidae</taxon>
        <taxon>Strigomonadinae</taxon>
        <taxon>Angomonas</taxon>
    </lineage>
</organism>
<sequence>MSIVKREPVGVCGQIVPWNFPLLMGAWKLGPALATGNTIVFKPAELTPLSALRVGELVTEAGFPDGVLNIVPGYGATAGAAIAKHMDIDKIAFTGSTLVGREIMRMAAESNIKKVSLELGGKGAFILCEDADLDAAVSATVMGIYFNAGQTCAACSRIYVHEDVYDSYVQKLKVAADGYRPGNKEGKLMELSPVISQKQYDRVLNYIEIGKKEGATLVTGGARMDEKGYYITPAIFADVKEDMQICKEEIFGPVVCIMKFKEMDEVVARANDSIYGLAAGIWTRDIDKAMRYTTFLEAGTVWVNTWLGLDIAMPFGGYKQSGIGRENGQEALDLYTESKTVYYALNGPFVKN</sequence>
<dbReference type="InterPro" id="IPR016160">
    <property type="entry name" value="Ald_DH_CS_CYS"/>
</dbReference>
<dbReference type="FunFam" id="3.40.309.10:FF:000001">
    <property type="entry name" value="Mitochondrial aldehyde dehydrogenase 2"/>
    <property type="match status" value="1"/>
</dbReference>
<dbReference type="Gene3D" id="3.40.309.10">
    <property type="entry name" value="Aldehyde Dehydrogenase, Chain A, domain 2"/>
    <property type="match status" value="1"/>
</dbReference>
<keyword evidence="5" id="KW-1185">Reference proteome</keyword>
<dbReference type="Proteomes" id="UP000515908">
    <property type="component" value="Chromosome 08"/>
</dbReference>
<dbReference type="AlphaFoldDB" id="A0A7G2CBS7"/>
<dbReference type="InterPro" id="IPR016161">
    <property type="entry name" value="Ald_DH/histidinol_DH"/>
</dbReference>
<feature type="domain" description="Aldehyde dehydrogenase" evidence="3">
    <location>
        <begin position="2"/>
        <end position="341"/>
    </location>
</feature>
<dbReference type="Pfam" id="PF00171">
    <property type="entry name" value="Aldedh"/>
    <property type="match status" value="1"/>
</dbReference>
<evidence type="ECO:0000313" key="5">
    <source>
        <dbReference type="Proteomes" id="UP000515908"/>
    </source>
</evidence>
<comment type="similarity">
    <text evidence="1">Belongs to the aldehyde dehydrogenase family.</text>
</comment>
<reference evidence="4 5" key="1">
    <citation type="submission" date="2020-08" db="EMBL/GenBank/DDBJ databases">
        <authorList>
            <person name="Newling K."/>
            <person name="Davey J."/>
            <person name="Forrester S."/>
        </authorList>
    </citation>
    <scope>NUCLEOTIDE SEQUENCE [LARGE SCALE GENOMIC DNA]</scope>
    <source>
        <strain evidence="5">Crithidia deanei Carvalho (ATCC PRA-265)</strain>
    </source>
</reference>
<evidence type="ECO:0000256" key="2">
    <source>
        <dbReference type="ARBA" id="ARBA00023002"/>
    </source>
</evidence>
<dbReference type="VEuPathDB" id="TriTrypDB:ADEAN_000474800"/>
<dbReference type="EMBL" id="LR877152">
    <property type="protein sequence ID" value="CAD2217270.1"/>
    <property type="molecule type" value="Genomic_DNA"/>
</dbReference>
<dbReference type="SUPFAM" id="SSF53720">
    <property type="entry name" value="ALDH-like"/>
    <property type="match status" value="1"/>
</dbReference>
<dbReference type="InterPro" id="IPR016162">
    <property type="entry name" value="Ald_DH_N"/>
</dbReference>
<dbReference type="InterPro" id="IPR016163">
    <property type="entry name" value="Ald_DH_C"/>
</dbReference>
<dbReference type="Gene3D" id="3.40.605.10">
    <property type="entry name" value="Aldehyde Dehydrogenase, Chain A, domain 1"/>
    <property type="match status" value="1"/>
</dbReference>
<dbReference type="FunFam" id="3.40.605.10:FF:000007">
    <property type="entry name" value="NAD/NADP-dependent betaine aldehyde dehydrogenase"/>
    <property type="match status" value="1"/>
</dbReference>
<evidence type="ECO:0000259" key="3">
    <source>
        <dbReference type="Pfam" id="PF00171"/>
    </source>
</evidence>
<name>A0A7G2CBS7_9TRYP</name>
<dbReference type="InterPro" id="IPR015590">
    <property type="entry name" value="Aldehyde_DH_dom"/>
</dbReference>
<keyword evidence="2" id="KW-0560">Oxidoreductase</keyword>